<organism evidence="1 4">
    <name type="scientific">Roseburia faecis</name>
    <dbReference type="NCBI Taxonomy" id="301302"/>
    <lineage>
        <taxon>Bacteria</taxon>
        <taxon>Bacillati</taxon>
        <taxon>Bacillota</taxon>
        <taxon>Clostridia</taxon>
        <taxon>Lachnospirales</taxon>
        <taxon>Lachnospiraceae</taxon>
        <taxon>Roseburia</taxon>
    </lineage>
</organism>
<evidence type="ECO:0000313" key="3">
    <source>
        <dbReference type="EMBL" id="MTR81737.1"/>
    </source>
</evidence>
<dbReference type="RefSeq" id="WP_055068313.1">
    <property type="nucleotide sequence ID" value="NZ_CP173697.1"/>
</dbReference>
<proteinExistence type="predicted"/>
<evidence type="ECO:0000313" key="2">
    <source>
        <dbReference type="EMBL" id="CUN04886.1"/>
    </source>
</evidence>
<dbReference type="Proteomes" id="UP000095495">
    <property type="component" value="Unassembled WGS sequence"/>
</dbReference>
<dbReference type="AlphaFoldDB" id="A0A0M6WT29"/>
<reference evidence="3 6" key="3">
    <citation type="journal article" date="2019" name="Nat. Med.">
        <title>A library of human gut bacterial isolates paired with longitudinal multiomics data enables mechanistic microbiome research.</title>
        <authorList>
            <person name="Poyet M."/>
            <person name="Groussin M."/>
            <person name="Gibbons S.M."/>
            <person name="Avila-Pacheco J."/>
            <person name="Jiang X."/>
            <person name="Kearney S.M."/>
            <person name="Perrotta A.R."/>
            <person name="Berdy B."/>
            <person name="Zhao S."/>
            <person name="Lieberman T.D."/>
            <person name="Swanson P.K."/>
            <person name="Smith M."/>
            <person name="Roesemann S."/>
            <person name="Alexander J.E."/>
            <person name="Rich S.A."/>
            <person name="Livny J."/>
            <person name="Vlamakis H."/>
            <person name="Clish C."/>
            <person name="Bullock K."/>
            <person name="Deik A."/>
            <person name="Scott J."/>
            <person name="Pierce K.A."/>
            <person name="Xavier R.J."/>
            <person name="Alm E.J."/>
        </authorList>
    </citation>
    <scope>NUCLEOTIDE SEQUENCE [LARGE SCALE GENOMIC DNA]</scope>
    <source>
        <strain evidence="3 6">BIOML-A1</strain>
    </source>
</reference>
<evidence type="ECO:0000313" key="4">
    <source>
        <dbReference type="Proteomes" id="UP000049979"/>
    </source>
</evidence>
<accession>A0A0M6WT29</accession>
<reference evidence="1" key="1">
    <citation type="submission" date="2015-05" db="EMBL/GenBank/DDBJ databases">
        <authorList>
            <person name="Wang D.B."/>
            <person name="Wang M."/>
        </authorList>
    </citation>
    <scope>NUCLEOTIDE SEQUENCE [LARGE SCALE GENOMIC DNA]</scope>
    <source>
        <strain evidence="1">M72</strain>
    </source>
</reference>
<dbReference type="InterPro" id="IPR042215">
    <property type="entry name" value="CarD-like_C"/>
</dbReference>
<dbReference type="OrthoDB" id="9786074at2"/>
<keyword evidence="4" id="KW-1185">Reference proteome</keyword>
<evidence type="ECO:0000313" key="6">
    <source>
        <dbReference type="Proteomes" id="UP000446657"/>
    </source>
</evidence>
<name>A0A0M6WT29_9FIRM</name>
<dbReference type="EMBL" id="CYXV01000010">
    <property type="protein sequence ID" value="CUN04886.1"/>
    <property type="molecule type" value="Genomic_DNA"/>
</dbReference>
<evidence type="ECO:0000313" key="5">
    <source>
        <dbReference type="Proteomes" id="UP000095495"/>
    </source>
</evidence>
<protein>
    <submittedName>
        <fullName evidence="1">Uncharacterized protein</fullName>
    </submittedName>
</protein>
<gene>
    <name evidence="2" type="ORF">ERS852420_02366</name>
    <name evidence="3" type="ORF">GMD30_08450</name>
    <name evidence="1" type="ORF">M72_10371</name>
</gene>
<dbReference type="EMBL" id="CVRR01000037">
    <property type="protein sequence ID" value="CRL40765.1"/>
    <property type="molecule type" value="Genomic_DNA"/>
</dbReference>
<evidence type="ECO:0000313" key="1">
    <source>
        <dbReference type="EMBL" id="CRL40765.1"/>
    </source>
</evidence>
<reference evidence="4" key="2">
    <citation type="submission" date="2015-05" db="EMBL/GenBank/DDBJ databases">
        <authorList>
            <consortium name="Pathogen Informatics"/>
        </authorList>
    </citation>
    <scope>NUCLEOTIDE SEQUENCE [LARGE SCALE GENOMIC DNA]</scope>
    <source>
        <strain evidence="2 5">2789STDY5608863</strain>
        <strain evidence="4">M72</strain>
    </source>
</reference>
<sequence>MGIIKLICDRKEERVRQGRKVTAVDGRYFKLAENLLYGELEVALDKDTEEIHRLIQEQCG</sequence>
<dbReference type="GeneID" id="99746459"/>
<dbReference type="Gene3D" id="1.20.58.1290">
    <property type="entry name" value="CarD-like, C-terminal domain"/>
    <property type="match status" value="1"/>
</dbReference>
<dbReference type="EMBL" id="WNAL01000014">
    <property type="protein sequence ID" value="MTR81737.1"/>
    <property type="molecule type" value="Genomic_DNA"/>
</dbReference>
<dbReference type="Proteomes" id="UP000049979">
    <property type="component" value="Unassembled WGS sequence"/>
</dbReference>
<dbReference type="Proteomes" id="UP000446657">
    <property type="component" value="Unassembled WGS sequence"/>
</dbReference>